<reference evidence="2 3" key="1">
    <citation type="submission" date="2020-05" db="EMBL/GenBank/DDBJ databases">
        <title>Vigna angularis (adzuki bean) Var. LongXiaoDou No. 4 denovo assembly.</title>
        <authorList>
            <person name="Xiang H."/>
        </authorList>
    </citation>
    <scope>NUCLEOTIDE SEQUENCE [LARGE SCALE GENOMIC DNA]</scope>
    <source>
        <tissue evidence="2">Leaf</tissue>
    </source>
</reference>
<evidence type="ECO:0000313" key="3">
    <source>
        <dbReference type="Proteomes" id="UP000743370"/>
    </source>
</evidence>
<feature type="region of interest" description="Disordered" evidence="1">
    <location>
        <begin position="1"/>
        <end position="25"/>
    </location>
</feature>
<feature type="compositionally biased region" description="Basic and acidic residues" evidence="1">
    <location>
        <begin position="8"/>
        <end position="20"/>
    </location>
</feature>
<dbReference type="AlphaFoldDB" id="A0A8T0JS77"/>
<proteinExistence type="predicted"/>
<evidence type="ECO:0000256" key="1">
    <source>
        <dbReference type="SAM" id="MobiDB-lite"/>
    </source>
</evidence>
<gene>
    <name evidence="2" type="ORF">HKW66_Vig0204680</name>
</gene>
<accession>A0A8T0JS77</accession>
<evidence type="ECO:0000313" key="2">
    <source>
        <dbReference type="EMBL" id="KAG2381095.1"/>
    </source>
</evidence>
<dbReference type="Proteomes" id="UP000743370">
    <property type="component" value="Unassembled WGS sequence"/>
</dbReference>
<protein>
    <submittedName>
        <fullName evidence="2">Uncharacterized protein</fullName>
    </submittedName>
</protein>
<organism evidence="2 3">
    <name type="scientific">Phaseolus angularis</name>
    <name type="common">Azuki bean</name>
    <name type="synonym">Vigna angularis</name>
    <dbReference type="NCBI Taxonomy" id="3914"/>
    <lineage>
        <taxon>Eukaryota</taxon>
        <taxon>Viridiplantae</taxon>
        <taxon>Streptophyta</taxon>
        <taxon>Embryophyta</taxon>
        <taxon>Tracheophyta</taxon>
        <taxon>Spermatophyta</taxon>
        <taxon>Magnoliopsida</taxon>
        <taxon>eudicotyledons</taxon>
        <taxon>Gunneridae</taxon>
        <taxon>Pentapetalae</taxon>
        <taxon>rosids</taxon>
        <taxon>fabids</taxon>
        <taxon>Fabales</taxon>
        <taxon>Fabaceae</taxon>
        <taxon>Papilionoideae</taxon>
        <taxon>50 kb inversion clade</taxon>
        <taxon>NPAAA clade</taxon>
        <taxon>indigoferoid/millettioid clade</taxon>
        <taxon>Phaseoleae</taxon>
        <taxon>Vigna</taxon>
    </lineage>
</organism>
<sequence length="81" mass="8668">MELTGQGTHREREGDKDHRSGAHLTHGLAGASIHLSLSSGPTTAARTSRSATTLLPLARAGFLHFPTYTTESLQIAINLFK</sequence>
<name>A0A8T0JS77_PHAAN</name>
<comment type="caution">
    <text evidence="2">The sequence shown here is derived from an EMBL/GenBank/DDBJ whole genome shotgun (WGS) entry which is preliminary data.</text>
</comment>
<dbReference type="EMBL" id="JABFOF010000009">
    <property type="protein sequence ID" value="KAG2381095.1"/>
    <property type="molecule type" value="Genomic_DNA"/>
</dbReference>